<sequence>MYPTSLPPTAATKKNPTSSNLIYKRSRSALERKEWALSVGGLARVPASPIWGAERHSSRSVVPICGAERHSSAVLPSCPYPGRSTPTTCLAACLVAPLRVLSVGDVDP</sequence>
<dbReference type="EMBL" id="CM003374">
    <property type="protein sequence ID" value="KOM41007.1"/>
    <property type="molecule type" value="Genomic_DNA"/>
</dbReference>
<dbReference type="Proteomes" id="UP000053144">
    <property type="component" value="Chromosome 4"/>
</dbReference>
<organism evidence="1 2">
    <name type="scientific">Phaseolus angularis</name>
    <name type="common">Azuki bean</name>
    <name type="synonym">Vigna angularis</name>
    <dbReference type="NCBI Taxonomy" id="3914"/>
    <lineage>
        <taxon>Eukaryota</taxon>
        <taxon>Viridiplantae</taxon>
        <taxon>Streptophyta</taxon>
        <taxon>Embryophyta</taxon>
        <taxon>Tracheophyta</taxon>
        <taxon>Spermatophyta</taxon>
        <taxon>Magnoliopsida</taxon>
        <taxon>eudicotyledons</taxon>
        <taxon>Gunneridae</taxon>
        <taxon>Pentapetalae</taxon>
        <taxon>rosids</taxon>
        <taxon>fabids</taxon>
        <taxon>Fabales</taxon>
        <taxon>Fabaceae</taxon>
        <taxon>Papilionoideae</taxon>
        <taxon>50 kb inversion clade</taxon>
        <taxon>NPAAA clade</taxon>
        <taxon>indigoferoid/millettioid clade</taxon>
        <taxon>Phaseoleae</taxon>
        <taxon>Vigna</taxon>
    </lineage>
</organism>
<proteinExistence type="predicted"/>
<accession>A0A0L9UEP6</accession>
<reference evidence="2" key="1">
    <citation type="journal article" date="2015" name="Proc. Natl. Acad. Sci. U.S.A.">
        <title>Genome sequencing of adzuki bean (Vigna angularis) provides insight into high starch and low fat accumulation and domestication.</title>
        <authorList>
            <person name="Yang K."/>
            <person name="Tian Z."/>
            <person name="Chen C."/>
            <person name="Luo L."/>
            <person name="Zhao B."/>
            <person name="Wang Z."/>
            <person name="Yu L."/>
            <person name="Li Y."/>
            <person name="Sun Y."/>
            <person name="Li W."/>
            <person name="Chen Y."/>
            <person name="Li Y."/>
            <person name="Zhang Y."/>
            <person name="Ai D."/>
            <person name="Zhao J."/>
            <person name="Shang C."/>
            <person name="Ma Y."/>
            <person name="Wu B."/>
            <person name="Wang M."/>
            <person name="Gao L."/>
            <person name="Sun D."/>
            <person name="Zhang P."/>
            <person name="Guo F."/>
            <person name="Wang W."/>
            <person name="Li Y."/>
            <person name="Wang J."/>
            <person name="Varshney R.K."/>
            <person name="Wang J."/>
            <person name="Ling H.Q."/>
            <person name="Wan P."/>
        </authorList>
    </citation>
    <scope>NUCLEOTIDE SEQUENCE</scope>
    <source>
        <strain evidence="2">cv. Jingnong 6</strain>
    </source>
</reference>
<evidence type="ECO:0000313" key="1">
    <source>
        <dbReference type="EMBL" id="KOM41007.1"/>
    </source>
</evidence>
<protein>
    <submittedName>
        <fullName evidence="1">Uncharacterized protein</fullName>
    </submittedName>
</protein>
<gene>
    <name evidence="1" type="ORF">LR48_Vigan04g120500</name>
</gene>
<evidence type="ECO:0000313" key="2">
    <source>
        <dbReference type="Proteomes" id="UP000053144"/>
    </source>
</evidence>
<dbReference type="AlphaFoldDB" id="A0A0L9UEP6"/>
<dbReference type="Gramene" id="KOM41007">
    <property type="protein sequence ID" value="KOM41007"/>
    <property type="gene ID" value="LR48_Vigan04g120500"/>
</dbReference>
<name>A0A0L9UEP6_PHAAN</name>